<proteinExistence type="predicted"/>
<evidence type="ECO:0000259" key="1">
    <source>
        <dbReference type="Pfam" id="PF05685"/>
    </source>
</evidence>
<dbReference type="Gene3D" id="3.90.1570.10">
    <property type="entry name" value="tt1808, chain A"/>
    <property type="match status" value="1"/>
</dbReference>
<dbReference type="InterPro" id="IPR012296">
    <property type="entry name" value="Nuclease_put_TT1808"/>
</dbReference>
<name>A0ABX1BSW6_9ACTN</name>
<dbReference type="CDD" id="cd06260">
    <property type="entry name" value="DUF820-like"/>
    <property type="match status" value="1"/>
</dbReference>
<evidence type="ECO:0000313" key="2">
    <source>
        <dbReference type="EMBL" id="NJP99644.1"/>
    </source>
</evidence>
<sequence>MSATAHEHEPLTRENLLLEGFLALETPEGFRAELIEGEIVVTPPPDGAHEAVISRITRQLARRSAVDMDVSGNKGLRVPRGGPGLRNRVIPGLTFAEAHSGLFDDAEPWMPCDGVAMVVEVTSSGADRDRTIKRYCYARGGIPLYLLVDRERRSVTLFGEPGGEDYRQVSTVPYGKEIILPAPFSCELETGEFLQPGRLWGPVVAIGR</sequence>
<comment type="caution">
    <text evidence="2">The sequence shown here is derived from an EMBL/GenBank/DDBJ whole genome shotgun (WGS) entry which is preliminary data.</text>
</comment>
<keyword evidence="2" id="KW-0378">Hydrolase</keyword>
<dbReference type="PANTHER" id="PTHR35400:SF3">
    <property type="entry name" value="SLL1072 PROTEIN"/>
    <property type="match status" value="1"/>
</dbReference>
<dbReference type="InterPro" id="IPR011335">
    <property type="entry name" value="Restrct_endonuc-II-like"/>
</dbReference>
<dbReference type="EMBL" id="JAATEN010000002">
    <property type="protein sequence ID" value="NJP99644.1"/>
    <property type="molecule type" value="Genomic_DNA"/>
</dbReference>
<dbReference type="GO" id="GO:0004519">
    <property type="term" value="F:endonuclease activity"/>
    <property type="evidence" value="ECO:0007669"/>
    <property type="project" value="UniProtKB-KW"/>
</dbReference>
<reference evidence="2 3" key="1">
    <citation type="submission" date="2020-03" db="EMBL/GenBank/DDBJ databases">
        <title>WGS of actinomycetes isolated from Thailand.</title>
        <authorList>
            <person name="Thawai C."/>
        </authorList>
    </citation>
    <scope>NUCLEOTIDE SEQUENCE [LARGE SCALE GENOMIC DNA]</scope>
    <source>
        <strain evidence="2 3">PLAI 1-29</strain>
    </source>
</reference>
<dbReference type="SUPFAM" id="SSF52980">
    <property type="entry name" value="Restriction endonuclease-like"/>
    <property type="match status" value="1"/>
</dbReference>
<accession>A0ABX1BSW6</accession>
<feature type="domain" description="Putative restriction endonuclease" evidence="1">
    <location>
        <begin position="19"/>
        <end position="188"/>
    </location>
</feature>
<keyword evidence="2" id="KW-0540">Nuclease</keyword>
<dbReference type="RefSeq" id="WP_168100245.1">
    <property type="nucleotide sequence ID" value="NZ_JAATEN010000002.1"/>
</dbReference>
<dbReference type="InterPro" id="IPR008538">
    <property type="entry name" value="Uma2"/>
</dbReference>
<dbReference type="Proteomes" id="UP000695264">
    <property type="component" value="Unassembled WGS sequence"/>
</dbReference>
<keyword evidence="3" id="KW-1185">Reference proteome</keyword>
<organism evidence="2 3">
    <name type="scientific">Streptomyces zingiberis</name>
    <dbReference type="NCBI Taxonomy" id="2053010"/>
    <lineage>
        <taxon>Bacteria</taxon>
        <taxon>Bacillati</taxon>
        <taxon>Actinomycetota</taxon>
        <taxon>Actinomycetes</taxon>
        <taxon>Kitasatosporales</taxon>
        <taxon>Streptomycetaceae</taxon>
        <taxon>Streptomyces</taxon>
    </lineage>
</organism>
<gene>
    <name evidence="2" type="ORF">HCK00_03560</name>
</gene>
<evidence type="ECO:0000313" key="3">
    <source>
        <dbReference type="Proteomes" id="UP000695264"/>
    </source>
</evidence>
<dbReference type="PANTHER" id="PTHR35400">
    <property type="entry name" value="SLR1083 PROTEIN"/>
    <property type="match status" value="1"/>
</dbReference>
<dbReference type="Pfam" id="PF05685">
    <property type="entry name" value="Uma2"/>
    <property type="match status" value="1"/>
</dbReference>
<protein>
    <submittedName>
        <fullName evidence="2">Uma2 family endonuclease</fullName>
    </submittedName>
</protein>
<keyword evidence="2" id="KW-0255">Endonuclease</keyword>